<dbReference type="InterPro" id="IPR006045">
    <property type="entry name" value="Cupin_1"/>
</dbReference>
<feature type="binding site" evidence="12">
    <location>
        <position position="115"/>
    </location>
    <ligand>
        <name>oxalate</name>
        <dbReference type="ChEBI" id="CHEBI:30623"/>
    </ligand>
</feature>
<evidence type="ECO:0000256" key="12">
    <source>
        <dbReference type="PIRSR" id="PIRSR601929-1"/>
    </source>
</evidence>
<dbReference type="PRINTS" id="PR00325">
    <property type="entry name" value="GERMIN"/>
</dbReference>
<evidence type="ECO:0000313" key="18">
    <source>
        <dbReference type="Proteomes" id="UP000594638"/>
    </source>
</evidence>
<feature type="binding site" evidence="13">
    <location>
        <position position="115"/>
    </location>
    <ligand>
        <name>Mn(2+)</name>
        <dbReference type="ChEBI" id="CHEBI:29035"/>
    </ligand>
</feature>
<feature type="chain" id="PRO_5035960944" description="Germin-like protein" evidence="15">
    <location>
        <begin position="26"/>
        <end position="223"/>
    </location>
</feature>
<dbReference type="PROSITE" id="PS00725">
    <property type="entry name" value="GERMIN"/>
    <property type="match status" value="1"/>
</dbReference>
<comment type="catalytic activity">
    <reaction evidence="9">
        <text>2 superoxide + 2 H(+) = H2O2 + O2</text>
        <dbReference type="Rhea" id="RHEA:20696"/>
        <dbReference type="ChEBI" id="CHEBI:15378"/>
        <dbReference type="ChEBI" id="CHEBI:15379"/>
        <dbReference type="ChEBI" id="CHEBI:16240"/>
        <dbReference type="ChEBI" id="CHEBI:18421"/>
        <dbReference type="EC" id="1.15.1.1"/>
    </reaction>
</comment>
<dbReference type="FunFam" id="2.60.120.10:FF:000025">
    <property type="entry name" value="germin-like protein subfamily 2 member 1"/>
    <property type="match status" value="1"/>
</dbReference>
<organism evidence="17 18">
    <name type="scientific">Olea europaea subsp. europaea</name>
    <dbReference type="NCBI Taxonomy" id="158383"/>
    <lineage>
        <taxon>Eukaryota</taxon>
        <taxon>Viridiplantae</taxon>
        <taxon>Streptophyta</taxon>
        <taxon>Embryophyta</taxon>
        <taxon>Tracheophyta</taxon>
        <taxon>Spermatophyta</taxon>
        <taxon>Magnoliopsida</taxon>
        <taxon>eudicotyledons</taxon>
        <taxon>Gunneridae</taxon>
        <taxon>Pentapetalae</taxon>
        <taxon>asterids</taxon>
        <taxon>lamiids</taxon>
        <taxon>Lamiales</taxon>
        <taxon>Oleaceae</taxon>
        <taxon>Oleeae</taxon>
        <taxon>Olea</taxon>
    </lineage>
</organism>
<feature type="signal peptide" evidence="15">
    <location>
        <begin position="1"/>
        <end position="25"/>
    </location>
</feature>
<evidence type="ECO:0000256" key="10">
    <source>
        <dbReference type="ARBA" id="ARBA00058969"/>
    </source>
</evidence>
<feature type="disulfide bond" evidence="14">
    <location>
        <begin position="35"/>
        <end position="51"/>
    </location>
</feature>
<name>A0A8S0PC38_OLEEU</name>
<keyword evidence="5 12" id="KW-0479">Metal-binding</keyword>
<evidence type="ECO:0000259" key="16">
    <source>
        <dbReference type="SMART" id="SM00835"/>
    </source>
</evidence>
<comment type="function">
    <text evidence="10">May interact with bacterial adhesins thereby protecting the reproductive tissues from microbial attack. Has no oxalate oxidase activity.</text>
</comment>
<dbReference type="CDD" id="cd02241">
    <property type="entry name" value="cupin_OxOx"/>
    <property type="match status" value="1"/>
</dbReference>
<dbReference type="Proteomes" id="UP000594638">
    <property type="component" value="Unassembled WGS sequence"/>
</dbReference>
<dbReference type="Gramene" id="OE9A014779T1">
    <property type="protein sequence ID" value="OE9A014779C1"/>
    <property type="gene ID" value="OE9A014779"/>
</dbReference>
<keyword evidence="18" id="KW-1185">Reference proteome</keyword>
<keyword evidence="3 15" id="KW-0052">Apoplast</keyword>
<evidence type="ECO:0000256" key="15">
    <source>
        <dbReference type="RuleBase" id="RU366015"/>
    </source>
</evidence>
<accession>A0A8S0PC38</accession>
<evidence type="ECO:0000256" key="1">
    <source>
        <dbReference type="ARBA" id="ARBA00004271"/>
    </source>
</evidence>
<evidence type="ECO:0000256" key="11">
    <source>
        <dbReference type="ARBA" id="ARBA00064720"/>
    </source>
</evidence>
<dbReference type="InterPro" id="IPR019780">
    <property type="entry name" value="Germin_Mn-BS"/>
</dbReference>
<dbReference type="InterPro" id="IPR014710">
    <property type="entry name" value="RmlC-like_jellyroll"/>
</dbReference>
<feature type="binding site" evidence="13">
    <location>
        <position position="159"/>
    </location>
    <ligand>
        <name>Mn(2+)</name>
        <dbReference type="ChEBI" id="CHEBI:29035"/>
    </ligand>
</feature>
<dbReference type="GO" id="GO:0048046">
    <property type="term" value="C:apoplast"/>
    <property type="evidence" value="ECO:0007669"/>
    <property type="project" value="UniProtKB-SubCell"/>
</dbReference>
<dbReference type="GO" id="GO:0030145">
    <property type="term" value="F:manganese ion binding"/>
    <property type="evidence" value="ECO:0007669"/>
    <property type="project" value="UniProtKB-UniRule"/>
</dbReference>
<dbReference type="GO" id="GO:0010497">
    <property type="term" value="P:plasmodesmata-mediated intercellular transport"/>
    <property type="evidence" value="ECO:0007669"/>
    <property type="project" value="UniProtKB-ARBA"/>
</dbReference>
<dbReference type="PANTHER" id="PTHR31238">
    <property type="entry name" value="GERMIN-LIKE PROTEIN SUBFAMILY 3 MEMBER 3"/>
    <property type="match status" value="1"/>
</dbReference>
<gene>
    <name evidence="17" type="ORF">OLEA9_A014779</name>
</gene>
<evidence type="ECO:0000313" key="17">
    <source>
        <dbReference type="EMBL" id="CAA2935207.1"/>
    </source>
</evidence>
<feature type="binding site" evidence="13">
    <location>
        <position position="120"/>
    </location>
    <ligand>
        <name>Mn(2+)</name>
        <dbReference type="ChEBI" id="CHEBI:29035"/>
    </ligand>
</feature>
<feature type="binding site" evidence="12">
    <location>
        <position position="120"/>
    </location>
    <ligand>
        <name>oxalate</name>
        <dbReference type="ChEBI" id="CHEBI:30623"/>
    </ligand>
</feature>
<evidence type="ECO:0000256" key="13">
    <source>
        <dbReference type="PIRSR" id="PIRSR601929-2"/>
    </source>
</evidence>
<feature type="domain" description="Cupin type-1" evidence="16">
    <location>
        <begin position="64"/>
        <end position="191"/>
    </location>
</feature>
<comment type="subunit">
    <text evidence="11">Monomer. In the absence of manganese, it forms tetrameric and pentameric forms which show superoxide dismutase activity.</text>
</comment>
<dbReference type="InterPro" id="IPR011051">
    <property type="entry name" value="RmlC_Cupin_sf"/>
</dbReference>
<comment type="subcellular location">
    <subcellularLocation>
        <location evidence="1 15">Secreted</location>
        <location evidence="1 15">Extracellular space</location>
        <location evidence="1 15">Apoplast</location>
    </subcellularLocation>
</comment>
<dbReference type="Pfam" id="PF00190">
    <property type="entry name" value="Cupin_1"/>
    <property type="match status" value="1"/>
</dbReference>
<reference evidence="17 18" key="1">
    <citation type="submission" date="2019-12" db="EMBL/GenBank/DDBJ databases">
        <authorList>
            <person name="Alioto T."/>
            <person name="Alioto T."/>
            <person name="Gomez Garrido J."/>
        </authorList>
    </citation>
    <scope>NUCLEOTIDE SEQUENCE [LARGE SCALE GENOMIC DNA]</scope>
</reference>
<dbReference type="EMBL" id="CACTIH010000023">
    <property type="protein sequence ID" value="CAA2935207.1"/>
    <property type="molecule type" value="Genomic_DNA"/>
</dbReference>
<evidence type="ECO:0000256" key="7">
    <source>
        <dbReference type="ARBA" id="ARBA00023157"/>
    </source>
</evidence>
<keyword evidence="6 15" id="KW-0732">Signal</keyword>
<keyword evidence="7 14" id="KW-1015">Disulfide bond</keyword>
<evidence type="ECO:0000256" key="9">
    <source>
        <dbReference type="ARBA" id="ARBA00049204"/>
    </source>
</evidence>
<dbReference type="AlphaFoldDB" id="A0A8S0PC38"/>
<proteinExistence type="inferred from homology"/>
<evidence type="ECO:0000256" key="14">
    <source>
        <dbReference type="PIRSR" id="PIRSR601929-3"/>
    </source>
</evidence>
<dbReference type="InterPro" id="IPR001929">
    <property type="entry name" value="Germin"/>
</dbReference>
<sequence length="223" mass="23997">MKNSRLTFGITSLLCFCICTKLCCAGDVDNLQDICPTNAKDQGIFINGFLCKNPANITASDFKSSLLNQGGDTDNLYHSSVNIITAAEFSGLNTLGLSASRTDLEEDGMVAPHAHPRASEMMFVSAGFIVAGFVDSNNQVFQEVLNEGDVFVFPRGLLHFCFNAGFENATIFSVLNSQNPGLVSISGAMLAPNDSKAMKMLMKKLISLSTLDLGQINMNLFSN</sequence>
<keyword evidence="8 12" id="KW-0464">Manganese</keyword>
<evidence type="ECO:0000256" key="6">
    <source>
        <dbReference type="ARBA" id="ARBA00022729"/>
    </source>
</evidence>
<dbReference type="GO" id="GO:0009506">
    <property type="term" value="C:plasmodesma"/>
    <property type="evidence" value="ECO:0007669"/>
    <property type="project" value="UniProtKB-ARBA"/>
</dbReference>
<evidence type="ECO:0000256" key="4">
    <source>
        <dbReference type="ARBA" id="ARBA00022525"/>
    </source>
</evidence>
<dbReference type="GO" id="GO:0004784">
    <property type="term" value="F:superoxide dismutase activity"/>
    <property type="evidence" value="ECO:0007669"/>
    <property type="project" value="UniProtKB-EC"/>
</dbReference>
<evidence type="ECO:0000256" key="5">
    <source>
        <dbReference type="ARBA" id="ARBA00022723"/>
    </source>
</evidence>
<comment type="similarity">
    <text evidence="2 15">Belongs to the germin family.</text>
</comment>
<protein>
    <recommendedName>
        <fullName evidence="15">Germin-like protein</fullName>
    </recommendedName>
</protein>
<evidence type="ECO:0000256" key="8">
    <source>
        <dbReference type="ARBA" id="ARBA00023211"/>
    </source>
</evidence>
<keyword evidence="4 15" id="KW-0964">Secreted</keyword>
<dbReference type="GO" id="GO:2000280">
    <property type="term" value="P:regulation of root development"/>
    <property type="evidence" value="ECO:0007669"/>
    <property type="project" value="UniProtKB-ARBA"/>
</dbReference>
<dbReference type="OrthoDB" id="1921208at2759"/>
<comment type="caution">
    <text evidence="17">The sequence shown here is derived from an EMBL/GenBank/DDBJ whole genome shotgun (WGS) entry which is preliminary data.</text>
</comment>
<evidence type="ECO:0000256" key="2">
    <source>
        <dbReference type="ARBA" id="ARBA00007456"/>
    </source>
</evidence>
<feature type="binding site" evidence="13">
    <location>
        <position position="113"/>
    </location>
    <ligand>
        <name>Mn(2+)</name>
        <dbReference type="ChEBI" id="CHEBI:29035"/>
    </ligand>
</feature>
<dbReference type="SMART" id="SM00835">
    <property type="entry name" value="Cupin_1"/>
    <property type="match status" value="1"/>
</dbReference>
<dbReference type="SUPFAM" id="SSF51182">
    <property type="entry name" value="RmlC-like cupins"/>
    <property type="match status" value="1"/>
</dbReference>
<dbReference type="Gene3D" id="2.60.120.10">
    <property type="entry name" value="Jelly Rolls"/>
    <property type="match status" value="1"/>
</dbReference>
<evidence type="ECO:0000256" key="3">
    <source>
        <dbReference type="ARBA" id="ARBA00022523"/>
    </source>
</evidence>